<evidence type="ECO:0000259" key="2">
    <source>
        <dbReference type="Pfam" id="PF17919"/>
    </source>
</evidence>
<feature type="domain" description="Reverse transcriptase/retrotransposon-derived protein RNase H-like" evidence="2">
    <location>
        <begin position="33"/>
        <end position="120"/>
    </location>
</feature>
<sequence>MVCSPWPFGNNFGLSQVDYLGHIVLGNGVTMDANKALKQAITIVPILALPDFTKTFVLETDASSLGIGVVLSQDKHPIAFFYKKLSSWMQHKSTYTREFYAIIKAIAKFKNYLLGHKFIIRTNQKSLKSLMDQSLQTPDRQPPNISYSYFDGYLHWKHRGVIPRDAEIIQMLLKEYHSFILGGHEGITRTMARFSFQFYWPIQECFIFQQAKSTTTLPVRLLQPLPIPDHIWEDIAMDFITGLPPSNGYTVIMGVIDRFSKYAHIAPLKTNFNSKQVA</sequence>
<dbReference type="InterPro" id="IPR012337">
    <property type="entry name" value="RNaseH-like_sf"/>
</dbReference>
<gene>
    <name evidence="4" type="ORF">V8G54_008024</name>
</gene>
<evidence type="ECO:0000259" key="3">
    <source>
        <dbReference type="Pfam" id="PF17921"/>
    </source>
</evidence>
<name>A0AAQ3S7V2_VIGMU</name>
<keyword evidence="1" id="KW-0511">Multifunctional enzyme</keyword>
<dbReference type="InterPro" id="IPR036397">
    <property type="entry name" value="RNaseH_sf"/>
</dbReference>
<dbReference type="Gene3D" id="3.10.20.370">
    <property type="match status" value="1"/>
</dbReference>
<dbReference type="InterPro" id="IPR041588">
    <property type="entry name" value="Integrase_H2C2"/>
</dbReference>
<dbReference type="Pfam" id="PF17919">
    <property type="entry name" value="RT_RNaseH_2"/>
    <property type="match status" value="1"/>
</dbReference>
<dbReference type="PANTHER" id="PTHR37984">
    <property type="entry name" value="PROTEIN CBG26694"/>
    <property type="match status" value="1"/>
</dbReference>
<dbReference type="GO" id="GO:0003824">
    <property type="term" value="F:catalytic activity"/>
    <property type="evidence" value="ECO:0007669"/>
    <property type="project" value="UniProtKB-KW"/>
</dbReference>
<dbReference type="EMBL" id="CP144699">
    <property type="protein sequence ID" value="WVZ20702.1"/>
    <property type="molecule type" value="Genomic_DNA"/>
</dbReference>
<dbReference type="Gene3D" id="1.10.340.70">
    <property type="match status" value="1"/>
</dbReference>
<dbReference type="Pfam" id="PF17921">
    <property type="entry name" value="Integrase_H2C2"/>
    <property type="match status" value="1"/>
</dbReference>
<dbReference type="PANTHER" id="PTHR37984:SF5">
    <property type="entry name" value="PROTEIN NYNRIN-LIKE"/>
    <property type="match status" value="1"/>
</dbReference>
<evidence type="ECO:0000256" key="1">
    <source>
        <dbReference type="ARBA" id="ARBA00023268"/>
    </source>
</evidence>
<proteinExistence type="predicted"/>
<protein>
    <recommendedName>
        <fullName evidence="6">Reverse transcriptase/retrotransposon-derived protein RNase H-like domain-containing protein</fullName>
    </recommendedName>
</protein>
<keyword evidence="5" id="KW-1185">Reference proteome</keyword>
<evidence type="ECO:0008006" key="6">
    <source>
        <dbReference type="Google" id="ProtNLM"/>
    </source>
</evidence>
<dbReference type="InterPro" id="IPR041577">
    <property type="entry name" value="RT_RNaseH_2"/>
</dbReference>
<reference evidence="4 5" key="1">
    <citation type="journal article" date="2023" name="Life. Sci Alliance">
        <title>Evolutionary insights into 3D genome organization and epigenetic landscape of Vigna mungo.</title>
        <authorList>
            <person name="Junaid A."/>
            <person name="Singh B."/>
            <person name="Bhatia S."/>
        </authorList>
    </citation>
    <scope>NUCLEOTIDE SEQUENCE [LARGE SCALE GENOMIC DNA]</scope>
    <source>
        <strain evidence="4">Urdbean</strain>
    </source>
</reference>
<dbReference type="GO" id="GO:0003676">
    <property type="term" value="F:nucleic acid binding"/>
    <property type="evidence" value="ECO:0007669"/>
    <property type="project" value="InterPro"/>
</dbReference>
<dbReference type="InterPro" id="IPR043502">
    <property type="entry name" value="DNA/RNA_pol_sf"/>
</dbReference>
<dbReference type="Gene3D" id="3.30.420.10">
    <property type="entry name" value="Ribonuclease H-like superfamily/Ribonuclease H"/>
    <property type="match status" value="1"/>
</dbReference>
<evidence type="ECO:0000313" key="4">
    <source>
        <dbReference type="EMBL" id="WVZ20702.1"/>
    </source>
</evidence>
<dbReference type="AlphaFoldDB" id="A0AAQ3S7V2"/>
<organism evidence="4 5">
    <name type="scientific">Vigna mungo</name>
    <name type="common">Black gram</name>
    <name type="synonym">Phaseolus mungo</name>
    <dbReference type="NCBI Taxonomy" id="3915"/>
    <lineage>
        <taxon>Eukaryota</taxon>
        <taxon>Viridiplantae</taxon>
        <taxon>Streptophyta</taxon>
        <taxon>Embryophyta</taxon>
        <taxon>Tracheophyta</taxon>
        <taxon>Spermatophyta</taxon>
        <taxon>Magnoliopsida</taxon>
        <taxon>eudicotyledons</taxon>
        <taxon>Gunneridae</taxon>
        <taxon>Pentapetalae</taxon>
        <taxon>rosids</taxon>
        <taxon>fabids</taxon>
        <taxon>Fabales</taxon>
        <taxon>Fabaceae</taxon>
        <taxon>Papilionoideae</taxon>
        <taxon>50 kb inversion clade</taxon>
        <taxon>NPAAA clade</taxon>
        <taxon>indigoferoid/millettioid clade</taxon>
        <taxon>Phaseoleae</taxon>
        <taxon>Vigna</taxon>
    </lineage>
</organism>
<dbReference type="InterPro" id="IPR050951">
    <property type="entry name" value="Retrovirus_Pol_polyprotein"/>
</dbReference>
<evidence type="ECO:0000313" key="5">
    <source>
        <dbReference type="Proteomes" id="UP001374535"/>
    </source>
</evidence>
<accession>A0AAQ3S7V2</accession>
<dbReference type="SUPFAM" id="SSF56672">
    <property type="entry name" value="DNA/RNA polymerases"/>
    <property type="match status" value="1"/>
</dbReference>
<dbReference type="SUPFAM" id="SSF53098">
    <property type="entry name" value="Ribonuclease H-like"/>
    <property type="match status" value="1"/>
</dbReference>
<feature type="domain" description="Integrase zinc-binding" evidence="3">
    <location>
        <begin position="167"/>
        <end position="201"/>
    </location>
</feature>
<dbReference type="Proteomes" id="UP001374535">
    <property type="component" value="Chromosome 2"/>
</dbReference>